<keyword evidence="6 15" id="KW-0347">Helicase</keyword>
<dbReference type="Proteomes" id="UP000051054">
    <property type="component" value="Unassembled WGS sequence"/>
</dbReference>
<dbReference type="Pfam" id="PF19833">
    <property type="entry name" value="RecG_dom3_C"/>
    <property type="match status" value="1"/>
</dbReference>
<dbReference type="InterPro" id="IPR011545">
    <property type="entry name" value="DEAD/DEAH_box_helicase_dom"/>
</dbReference>
<feature type="domain" description="Helicase ATP-binding" evidence="16">
    <location>
        <begin position="265"/>
        <end position="428"/>
    </location>
</feature>
<keyword evidence="10 15" id="KW-0234">DNA repair</keyword>
<keyword evidence="19" id="KW-1185">Reference proteome</keyword>
<dbReference type="InterPro" id="IPR014001">
    <property type="entry name" value="Helicase_ATP-bd"/>
</dbReference>
<dbReference type="Pfam" id="PF00270">
    <property type="entry name" value="DEAD"/>
    <property type="match status" value="1"/>
</dbReference>
<proteinExistence type="inferred from homology"/>
<comment type="catalytic activity">
    <reaction evidence="12 15">
        <text>Couples ATP hydrolysis with the unwinding of duplex DNA by translocating in the 3'-5' direction.</text>
        <dbReference type="EC" id="5.6.2.4"/>
    </reaction>
</comment>
<evidence type="ECO:0000256" key="13">
    <source>
        <dbReference type="ARBA" id="ARBA00034808"/>
    </source>
</evidence>
<dbReference type="Pfam" id="PF17191">
    <property type="entry name" value="RecG_wedge"/>
    <property type="match status" value="1"/>
</dbReference>
<keyword evidence="8" id="KW-0238">DNA-binding</keyword>
<dbReference type="Gene3D" id="2.40.50.140">
    <property type="entry name" value="Nucleic acid-binding proteins"/>
    <property type="match status" value="1"/>
</dbReference>
<comment type="catalytic activity">
    <reaction evidence="14 15">
        <text>ATP + H2O = ADP + phosphate + H(+)</text>
        <dbReference type="Rhea" id="RHEA:13065"/>
        <dbReference type="ChEBI" id="CHEBI:15377"/>
        <dbReference type="ChEBI" id="CHEBI:15378"/>
        <dbReference type="ChEBI" id="CHEBI:30616"/>
        <dbReference type="ChEBI" id="CHEBI:43474"/>
        <dbReference type="ChEBI" id="CHEBI:456216"/>
        <dbReference type="EC" id="5.6.2.4"/>
    </reaction>
</comment>
<dbReference type="InterPro" id="IPR047112">
    <property type="entry name" value="RecG/Mfd"/>
</dbReference>
<dbReference type="STRING" id="1423755.FC40_GL000654"/>
<dbReference type="PROSITE" id="PS51192">
    <property type="entry name" value="HELICASE_ATP_BIND_1"/>
    <property type="match status" value="1"/>
</dbReference>
<evidence type="ECO:0000256" key="15">
    <source>
        <dbReference type="RuleBase" id="RU363016"/>
    </source>
</evidence>
<organism evidence="18 19">
    <name type="scientific">Ligilactobacillus hayakitensis DSM 18933 = JCM 14209</name>
    <dbReference type="NCBI Taxonomy" id="1423755"/>
    <lineage>
        <taxon>Bacteria</taxon>
        <taxon>Bacillati</taxon>
        <taxon>Bacillota</taxon>
        <taxon>Bacilli</taxon>
        <taxon>Lactobacillales</taxon>
        <taxon>Lactobacillaceae</taxon>
        <taxon>Ligilactobacillus</taxon>
    </lineage>
</organism>
<evidence type="ECO:0000256" key="8">
    <source>
        <dbReference type="ARBA" id="ARBA00023125"/>
    </source>
</evidence>
<dbReference type="Pfam" id="PF00271">
    <property type="entry name" value="Helicase_C"/>
    <property type="match status" value="1"/>
</dbReference>
<keyword evidence="7 15" id="KW-0067">ATP-binding</keyword>
<dbReference type="SMART" id="SM00487">
    <property type="entry name" value="DEXDc"/>
    <property type="match status" value="1"/>
</dbReference>
<evidence type="ECO:0000256" key="2">
    <source>
        <dbReference type="ARBA" id="ARBA00017846"/>
    </source>
</evidence>
<name>A0A0R1WN62_9LACO</name>
<dbReference type="GO" id="GO:0006281">
    <property type="term" value="P:DNA repair"/>
    <property type="evidence" value="ECO:0007669"/>
    <property type="project" value="UniProtKB-UniRule"/>
</dbReference>
<dbReference type="InterPro" id="IPR033454">
    <property type="entry name" value="RecG_wedge"/>
</dbReference>
<keyword evidence="5 15" id="KW-0378">Hydrolase</keyword>
<evidence type="ECO:0000256" key="12">
    <source>
        <dbReference type="ARBA" id="ARBA00034617"/>
    </source>
</evidence>
<evidence type="ECO:0000256" key="3">
    <source>
        <dbReference type="ARBA" id="ARBA00022741"/>
    </source>
</evidence>
<dbReference type="NCBIfam" id="NF008165">
    <property type="entry name" value="PRK10917.1-3"/>
    <property type="match status" value="1"/>
</dbReference>
<dbReference type="CDD" id="cd17992">
    <property type="entry name" value="DEXHc_RecG"/>
    <property type="match status" value="1"/>
</dbReference>
<dbReference type="PATRIC" id="fig|1423755.3.peg.708"/>
<dbReference type="InterPro" id="IPR027417">
    <property type="entry name" value="P-loop_NTPase"/>
</dbReference>
<dbReference type="SUPFAM" id="SSF50249">
    <property type="entry name" value="Nucleic acid-binding proteins"/>
    <property type="match status" value="1"/>
</dbReference>
<dbReference type="SUPFAM" id="SSF52540">
    <property type="entry name" value="P-loop containing nucleoside triphosphate hydrolases"/>
    <property type="match status" value="2"/>
</dbReference>
<keyword evidence="4 15" id="KW-0227">DNA damage</keyword>
<dbReference type="CDD" id="cd18811">
    <property type="entry name" value="SF2_C_RecG"/>
    <property type="match status" value="1"/>
</dbReference>
<dbReference type="InterPro" id="IPR004609">
    <property type="entry name" value="ATP-dep_DNA_helicase_RecG"/>
</dbReference>
<evidence type="ECO:0000256" key="1">
    <source>
        <dbReference type="ARBA" id="ARBA00007504"/>
    </source>
</evidence>
<dbReference type="PROSITE" id="PS51194">
    <property type="entry name" value="HELICASE_CTER"/>
    <property type="match status" value="1"/>
</dbReference>
<dbReference type="InterPro" id="IPR001650">
    <property type="entry name" value="Helicase_C-like"/>
</dbReference>
<evidence type="ECO:0000256" key="14">
    <source>
        <dbReference type="ARBA" id="ARBA00048988"/>
    </source>
</evidence>
<dbReference type="CDD" id="cd04488">
    <property type="entry name" value="RecG_wedge_OBF"/>
    <property type="match status" value="1"/>
</dbReference>
<dbReference type="EC" id="5.6.2.4" evidence="13 15"/>
<dbReference type="GO" id="GO:0003677">
    <property type="term" value="F:DNA binding"/>
    <property type="evidence" value="ECO:0007669"/>
    <property type="project" value="UniProtKB-KW"/>
</dbReference>
<dbReference type="EMBL" id="AZGD01000090">
    <property type="protein sequence ID" value="KRM18869.1"/>
    <property type="molecule type" value="Genomic_DNA"/>
</dbReference>
<dbReference type="GO" id="GO:0006310">
    <property type="term" value="P:DNA recombination"/>
    <property type="evidence" value="ECO:0007669"/>
    <property type="project" value="UniProtKB-UniRule"/>
</dbReference>
<reference evidence="18 19" key="1">
    <citation type="journal article" date="2015" name="Genome Announc.">
        <title>Expanding the biotechnology potential of lactobacilli through comparative genomics of 213 strains and associated genera.</title>
        <authorList>
            <person name="Sun Z."/>
            <person name="Harris H.M."/>
            <person name="McCann A."/>
            <person name="Guo C."/>
            <person name="Argimon S."/>
            <person name="Zhang W."/>
            <person name="Yang X."/>
            <person name="Jeffery I.B."/>
            <person name="Cooney J.C."/>
            <person name="Kagawa T.F."/>
            <person name="Liu W."/>
            <person name="Song Y."/>
            <person name="Salvetti E."/>
            <person name="Wrobel A."/>
            <person name="Rasinkangas P."/>
            <person name="Parkhill J."/>
            <person name="Rea M.C."/>
            <person name="O'Sullivan O."/>
            <person name="Ritari J."/>
            <person name="Douillard F.P."/>
            <person name="Paul Ross R."/>
            <person name="Yang R."/>
            <person name="Briner A.E."/>
            <person name="Felis G.E."/>
            <person name="de Vos W.M."/>
            <person name="Barrangou R."/>
            <person name="Klaenhammer T.R."/>
            <person name="Caufield P.W."/>
            <person name="Cui Y."/>
            <person name="Zhang H."/>
            <person name="O'Toole P.W."/>
        </authorList>
    </citation>
    <scope>NUCLEOTIDE SEQUENCE [LARGE SCALE GENOMIC DNA]</scope>
    <source>
        <strain evidence="18 19">DSM 18933</strain>
    </source>
</reference>
<feature type="domain" description="Helicase C-terminal" evidence="17">
    <location>
        <begin position="447"/>
        <end position="607"/>
    </location>
</feature>
<gene>
    <name evidence="18" type="ORF">FC40_GL000654</name>
</gene>
<evidence type="ECO:0000256" key="7">
    <source>
        <dbReference type="ARBA" id="ARBA00022840"/>
    </source>
</evidence>
<dbReference type="AlphaFoldDB" id="A0A0R1WN62"/>
<evidence type="ECO:0000256" key="10">
    <source>
        <dbReference type="ARBA" id="ARBA00023204"/>
    </source>
</evidence>
<comment type="similarity">
    <text evidence="1 15">Belongs to the helicase family. RecG subfamily.</text>
</comment>
<dbReference type="NCBIfam" id="TIGR00643">
    <property type="entry name" value="recG"/>
    <property type="match status" value="1"/>
</dbReference>
<dbReference type="InterPro" id="IPR012340">
    <property type="entry name" value="NA-bd_OB-fold"/>
</dbReference>
<dbReference type="PANTHER" id="PTHR47964:SF1">
    <property type="entry name" value="ATP-DEPENDENT DNA HELICASE HOMOLOG RECG, CHLOROPLASTIC"/>
    <property type="match status" value="1"/>
</dbReference>
<sequence length="677" mass="76247">MPLSDSVAVLKGVGPKKQVALNKLGINTIEDLFNFYPFRYDDLAQKKLNEISDQEKITLKGTIASEPTLTHFGRKKSRINFKLLIEHDVVSVSFFNQPWLKKQLETGKEIAVYGTYDPIRQSLAGIKILAQNQNDFVGVYRSSKDIKANTIKDIVKIAFASYQYEIVDVLPVSLRNKYRLENAKKMIAGMHFPTSKKEADLARRTAIFDEFFKFEAGITFLKKENKVNQGIIIDYDNEKLKKFIAKLPFELTNAQKRVVNEICHDMHSSNHMNRLLQGDVGSGKTVIAAIAMYAAVTAGMQTALMAPTEILAQQHAEKLAHLFESFDVNVALLTSSSVSKVKQRKELMEHLVNGDIDIVIGTQALIQDKVEFHNLGLVVTDEQHRFGVNQRKILREKGNNPDVLAMTATPIPRTLAITTYGEMDVSIINELPKGRQPIQTHWIPKKDTGKGMEFIKNELKKGSQAYIISALIEESEMLDLQNATEVYEKTKAYFGNEFKVGLLHGKLTAEEKDNVMQDFKNGKFDILVSTTVVEVGVDVPNATVMMILDADRFGLAQLHQLRGRVGRGSKASTCILVSDPKSDYGKKRMQTMVDTNDGFVISQKDLELRGPGDVLGYKQSGLPDFRVGNPISNLNILQIAQQEAYDIINDEEFEKKQENFELIKFLNQKMVEENKFD</sequence>
<keyword evidence="11" id="KW-0413">Isomerase</keyword>
<evidence type="ECO:0000256" key="4">
    <source>
        <dbReference type="ARBA" id="ARBA00022763"/>
    </source>
</evidence>
<dbReference type="eggNOG" id="COG1200">
    <property type="taxonomic scope" value="Bacteria"/>
</dbReference>
<dbReference type="InterPro" id="IPR045562">
    <property type="entry name" value="RecG_dom3_C"/>
</dbReference>
<comment type="function">
    <text evidence="15">Plays a critical role in recombination and DNA repair. Helps process Holliday junction intermediates to mature products by catalyzing branch migration. Has replication fork regression activity, unwinds stalled or blocked replication forks to make a HJ that can be resolved. Has a DNA unwinding activity characteristic of a DNA helicase with 3'-5' polarity.</text>
</comment>
<dbReference type="RefSeq" id="WP_056938389.1">
    <property type="nucleotide sequence ID" value="NZ_AZGD01000090.1"/>
</dbReference>
<dbReference type="SMART" id="SM00490">
    <property type="entry name" value="HELICc"/>
    <property type="match status" value="1"/>
</dbReference>
<dbReference type="Gene3D" id="3.40.50.300">
    <property type="entry name" value="P-loop containing nucleotide triphosphate hydrolases"/>
    <property type="match status" value="2"/>
</dbReference>
<keyword evidence="9 15" id="KW-0233">DNA recombination</keyword>
<dbReference type="GO" id="GO:0043138">
    <property type="term" value="F:3'-5' DNA helicase activity"/>
    <property type="evidence" value="ECO:0007669"/>
    <property type="project" value="UniProtKB-EC"/>
</dbReference>
<evidence type="ECO:0000256" key="11">
    <source>
        <dbReference type="ARBA" id="ARBA00023235"/>
    </source>
</evidence>
<dbReference type="GO" id="GO:0016887">
    <property type="term" value="F:ATP hydrolysis activity"/>
    <property type="evidence" value="ECO:0007669"/>
    <property type="project" value="RHEA"/>
</dbReference>
<dbReference type="NCBIfam" id="NF008168">
    <property type="entry name" value="PRK10917.2-2"/>
    <property type="match status" value="1"/>
</dbReference>
<evidence type="ECO:0000259" key="16">
    <source>
        <dbReference type="PROSITE" id="PS51192"/>
    </source>
</evidence>
<evidence type="ECO:0000256" key="5">
    <source>
        <dbReference type="ARBA" id="ARBA00022801"/>
    </source>
</evidence>
<evidence type="ECO:0000313" key="18">
    <source>
        <dbReference type="EMBL" id="KRM18869.1"/>
    </source>
</evidence>
<protein>
    <recommendedName>
        <fullName evidence="2 15">ATP-dependent DNA helicase RecG</fullName>
        <ecNumber evidence="13 15">5.6.2.4</ecNumber>
    </recommendedName>
</protein>
<dbReference type="GO" id="GO:0005524">
    <property type="term" value="F:ATP binding"/>
    <property type="evidence" value="ECO:0007669"/>
    <property type="project" value="UniProtKB-KW"/>
</dbReference>
<accession>A0A0R1WN62</accession>
<evidence type="ECO:0000256" key="9">
    <source>
        <dbReference type="ARBA" id="ARBA00023172"/>
    </source>
</evidence>
<evidence type="ECO:0000313" key="19">
    <source>
        <dbReference type="Proteomes" id="UP000051054"/>
    </source>
</evidence>
<keyword evidence="3 15" id="KW-0547">Nucleotide-binding</keyword>
<evidence type="ECO:0000256" key="6">
    <source>
        <dbReference type="ARBA" id="ARBA00022806"/>
    </source>
</evidence>
<comment type="caution">
    <text evidence="18">The sequence shown here is derived from an EMBL/GenBank/DDBJ whole genome shotgun (WGS) entry which is preliminary data.</text>
</comment>
<dbReference type="PANTHER" id="PTHR47964">
    <property type="entry name" value="ATP-DEPENDENT DNA HELICASE HOMOLOG RECG, CHLOROPLASTIC"/>
    <property type="match status" value="1"/>
</dbReference>
<evidence type="ECO:0000259" key="17">
    <source>
        <dbReference type="PROSITE" id="PS51194"/>
    </source>
</evidence>